<dbReference type="EMBL" id="KZ665315">
    <property type="protein sequence ID" value="PPS00330.1"/>
    <property type="molecule type" value="Genomic_DNA"/>
</dbReference>
<evidence type="ECO:0000259" key="3">
    <source>
        <dbReference type="PROSITE" id="PS50102"/>
    </source>
</evidence>
<dbReference type="GO" id="GO:0003723">
    <property type="term" value="F:RNA binding"/>
    <property type="evidence" value="ECO:0007669"/>
    <property type="project" value="UniProtKB-UniRule"/>
</dbReference>
<gene>
    <name evidence="4" type="ORF">GOBAR_AA20335</name>
</gene>
<dbReference type="OrthoDB" id="439808at2759"/>
<dbReference type="AlphaFoldDB" id="A0A2P5XAG2"/>
<reference evidence="4 5" key="1">
    <citation type="submission" date="2015-01" db="EMBL/GenBank/DDBJ databases">
        <title>Genome of allotetraploid Gossypium barbadense reveals genomic plasticity and fiber elongation in cotton evolution.</title>
        <authorList>
            <person name="Chen X."/>
            <person name="Liu X."/>
            <person name="Zhao B."/>
            <person name="Zheng H."/>
            <person name="Hu Y."/>
            <person name="Lu G."/>
            <person name="Yang C."/>
            <person name="Chen J."/>
            <person name="Shan C."/>
            <person name="Zhang L."/>
            <person name="Zhou Y."/>
            <person name="Wang L."/>
            <person name="Guo W."/>
            <person name="Bai Y."/>
            <person name="Ruan J."/>
            <person name="Shangguan X."/>
            <person name="Mao Y."/>
            <person name="Jiang J."/>
            <person name="Zhu Y."/>
            <person name="Lei J."/>
            <person name="Kang H."/>
            <person name="Chen S."/>
            <person name="He X."/>
            <person name="Wang R."/>
            <person name="Wang Y."/>
            <person name="Chen J."/>
            <person name="Wang L."/>
            <person name="Yu S."/>
            <person name="Wang B."/>
            <person name="Wei J."/>
            <person name="Song S."/>
            <person name="Lu X."/>
            <person name="Gao Z."/>
            <person name="Gu W."/>
            <person name="Deng X."/>
            <person name="Ma D."/>
            <person name="Wang S."/>
            <person name="Liang W."/>
            <person name="Fang L."/>
            <person name="Cai C."/>
            <person name="Zhu X."/>
            <person name="Zhou B."/>
            <person name="Zhang Y."/>
            <person name="Chen Z."/>
            <person name="Xu S."/>
            <person name="Zhu R."/>
            <person name="Wang S."/>
            <person name="Zhang T."/>
            <person name="Zhao G."/>
        </authorList>
    </citation>
    <scope>NUCLEOTIDE SEQUENCE [LARGE SCALE GENOMIC DNA]</scope>
    <source>
        <strain evidence="5">cv. Xinhai21</strain>
        <tissue evidence="4">Leaf</tissue>
    </source>
</reference>
<dbReference type="InterPro" id="IPR000504">
    <property type="entry name" value="RRM_dom"/>
</dbReference>
<dbReference type="InterPro" id="IPR035979">
    <property type="entry name" value="RBD_domain_sf"/>
</dbReference>
<dbReference type="PANTHER" id="PTHR48027">
    <property type="entry name" value="HETEROGENEOUS NUCLEAR RIBONUCLEOPROTEIN 87F-RELATED"/>
    <property type="match status" value="1"/>
</dbReference>
<dbReference type="PROSITE" id="PS50102">
    <property type="entry name" value="RRM"/>
    <property type="match status" value="1"/>
</dbReference>
<dbReference type="Proteomes" id="UP000239757">
    <property type="component" value="Unassembled WGS sequence"/>
</dbReference>
<evidence type="ECO:0000256" key="1">
    <source>
        <dbReference type="ARBA" id="ARBA00022884"/>
    </source>
</evidence>
<dbReference type="Pfam" id="PF00076">
    <property type="entry name" value="RRM_1"/>
    <property type="match status" value="1"/>
</dbReference>
<evidence type="ECO:0000313" key="5">
    <source>
        <dbReference type="Proteomes" id="UP000239757"/>
    </source>
</evidence>
<name>A0A2P5XAG2_GOSBA</name>
<dbReference type="SMART" id="SM00360">
    <property type="entry name" value="RRM"/>
    <property type="match status" value="1"/>
</dbReference>
<organism evidence="4 5">
    <name type="scientific">Gossypium barbadense</name>
    <name type="common">Sea Island cotton</name>
    <name type="synonym">Hibiscus barbadensis</name>
    <dbReference type="NCBI Taxonomy" id="3634"/>
    <lineage>
        <taxon>Eukaryota</taxon>
        <taxon>Viridiplantae</taxon>
        <taxon>Streptophyta</taxon>
        <taxon>Embryophyta</taxon>
        <taxon>Tracheophyta</taxon>
        <taxon>Spermatophyta</taxon>
        <taxon>Magnoliopsida</taxon>
        <taxon>eudicotyledons</taxon>
        <taxon>Gunneridae</taxon>
        <taxon>Pentapetalae</taxon>
        <taxon>rosids</taxon>
        <taxon>malvids</taxon>
        <taxon>Malvales</taxon>
        <taxon>Malvaceae</taxon>
        <taxon>Malvoideae</taxon>
        <taxon>Gossypium</taxon>
    </lineage>
</organism>
<keyword evidence="1 2" id="KW-0694">RNA-binding</keyword>
<dbReference type="InterPro" id="IPR012677">
    <property type="entry name" value="Nucleotide-bd_a/b_plait_sf"/>
</dbReference>
<dbReference type="InterPro" id="IPR052462">
    <property type="entry name" value="SLIRP/GR-RBP-like"/>
</dbReference>
<accession>A0A2P5XAG2</accession>
<sequence length="184" mass="20598">MFRFNPFPPPLGFLIYVQNCSRPHRQIESYEVMQAINGMIRVLHKNPLARSLWARNSCSKLFVGGLSYDTNETALKNAFEKYGEIIERVIAHHVSGKSRGFGFVRFTSEASANVAFKEMHSKAMAGDSGSGLTDALCYISDLTINASAYATTELVQFWSNTDEPATILAFRHSNLHQLMLKTIT</sequence>
<proteinExistence type="predicted"/>
<feature type="domain" description="RRM" evidence="3">
    <location>
        <begin position="59"/>
        <end position="126"/>
    </location>
</feature>
<dbReference type="SUPFAM" id="SSF54928">
    <property type="entry name" value="RNA-binding domain, RBD"/>
    <property type="match status" value="1"/>
</dbReference>
<dbReference type="Gene3D" id="3.30.70.330">
    <property type="match status" value="1"/>
</dbReference>
<evidence type="ECO:0000256" key="2">
    <source>
        <dbReference type="PROSITE-ProRule" id="PRU00176"/>
    </source>
</evidence>
<evidence type="ECO:0000313" key="4">
    <source>
        <dbReference type="EMBL" id="PPS00330.1"/>
    </source>
</evidence>
<protein>
    <recommendedName>
        <fullName evidence="3">RRM domain-containing protein</fullName>
    </recommendedName>
</protein>